<sequence length="55" mass="5927">MSTITHHPDHDPIEHDLREAVPLVLALVILLGLVVGLAWGASQLVSVLGWLVPAR</sequence>
<keyword evidence="1" id="KW-0812">Transmembrane</keyword>
<evidence type="ECO:0000313" key="2">
    <source>
        <dbReference type="EMBL" id="OIQ76893.1"/>
    </source>
</evidence>
<reference evidence="2" key="1">
    <citation type="submission" date="2016-10" db="EMBL/GenBank/DDBJ databases">
        <title>Sequence of Gallionella enrichment culture.</title>
        <authorList>
            <person name="Poehlein A."/>
            <person name="Muehling M."/>
            <person name="Daniel R."/>
        </authorList>
    </citation>
    <scope>NUCLEOTIDE SEQUENCE</scope>
</reference>
<evidence type="ECO:0000256" key="1">
    <source>
        <dbReference type="SAM" id="Phobius"/>
    </source>
</evidence>
<protein>
    <submittedName>
        <fullName evidence="2">Uncharacterized protein</fullName>
    </submittedName>
</protein>
<dbReference type="AlphaFoldDB" id="A0A1J5QLJ2"/>
<proteinExistence type="predicted"/>
<organism evidence="2">
    <name type="scientific">mine drainage metagenome</name>
    <dbReference type="NCBI Taxonomy" id="410659"/>
    <lineage>
        <taxon>unclassified sequences</taxon>
        <taxon>metagenomes</taxon>
        <taxon>ecological metagenomes</taxon>
    </lineage>
</organism>
<keyword evidence="1" id="KW-0472">Membrane</keyword>
<comment type="caution">
    <text evidence="2">The sequence shown here is derived from an EMBL/GenBank/DDBJ whole genome shotgun (WGS) entry which is preliminary data.</text>
</comment>
<keyword evidence="1" id="KW-1133">Transmembrane helix</keyword>
<accession>A0A1J5QLJ2</accession>
<feature type="transmembrane region" description="Helical" evidence="1">
    <location>
        <begin position="20"/>
        <end position="52"/>
    </location>
</feature>
<name>A0A1J5QLJ2_9ZZZZ</name>
<dbReference type="EMBL" id="MLJW01001745">
    <property type="protein sequence ID" value="OIQ76893.1"/>
    <property type="molecule type" value="Genomic_DNA"/>
</dbReference>
<gene>
    <name evidence="2" type="ORF">GALL_414180</name>
</gene>